<dbReference type="EMBL" id="LGCL01000012">
    <property type="protein sequence ID" value="KPL79426.1"/>
    <property type="molecule type" value="Genomic_DNA"/>
</dbReference>
<proteinExistence type="predicted"/>
<dbReference type="OrthoDB" id="1078940at2"/>
<dbReference type="AlphaFoldDB" id="A0A0N8GNY9"/>
<dbReference type="Proteomes" id="UP000050417">
    <property type="component" value="Unassembled WGS sequence"/>
</dbReference>
<evidence type="ECO:0000313" key="1">
    <source>
        <dbReference type="EMBL" id="KPL79426.1"/>
    </source>
</evidence>
<organism evidence="1 2">
    <name type="scientific">Ornatilinea apprima</name>
    <dbReference type="NCBI Taxonomy" id="1134406"/>
    <lineage>
        <taxon>Bacteria</taxon>
        <taxon>Bacillati</taxon>
        <taxon>Chloroflexota</taxon>
        <taxon>Anaerolineae</taxon>
        <taxon>Anaerolineales</taxon>
        <taxon>Anaerolineaceae</taxon>
        <taxon>Ornatilinea</taxon>
    </lineage>
</organism>
<accession>A0A0N8GNY9</accession>
<reference evidence="1 2" key="1">
    <citation type="submission" date="2015-07" db="EMBL/GenBank/DDBJ databases">
        <title>Genome sequence of Ornatilinea apprima DSM 23815.</title>
        <authorList>
            <person name="Hemp J."/>
            <person name="Ward L.M."/>
            <person name="Pace L.A."/>
            <person name="Fischer W.W."/>
        </authorList>
    </citation>
    <scope>NUCLEOTIDE SEQUENCE [LARGE SCALE GENOMIC DNA]</scope>
    <source>
        <strain evidence="1 2">P3M-1</strain>
    </source>
</reference>
<protein>
    <submittedName>
        <fullName evidence="1">Uncharacterized protein</fullName>
    </submittedName>
</protein>
<dbReference type="RefSeq" id="WP_075061404.1">
    <property type="nucleotide sequence ID" value="NZ_LGCL01000012.1"/>
</dbReference>
<evidence type="ECO:0000313" key="2">
    <source>
        <dbReference type="Proteomes" id="UP000050417"/>
    </source>
</evidence>
<sequence>MNDLYPQWTAEIIENTVAGEDQLGIEGAAQSYQQEILPGIITVTDHARYYSFYAWILYRFIFGKESKRLIKDFRGAFFKHHEMALILSGYLHHSNGNPFSGIVGSGTNNVKVKRFWGTADPVSLDQDYFQNKEGGFGQYYRTAMMAMGIIEEQEEPRLVYRLTERGKALAEAYQASISDTKYFQNLETHGQISQISKQDAEEYAQVGCLCPEAINHGQDRKLLLDTFFRLDEPPNYNNPHVRRRNSLGVALDIVYQAKGQFHRDQLRPALYIGEYSPGIHYLPANDLTNWVQRWKMVEVRHMFTFGLQCLWAAFLLELRSKTDIKKDDWKNWVQNQFIESEWNLSVPQLAEKFCAEAGLSGDYGTLLSRAKKDFGMGSGLDEYSLYVNASRNQTNPVILVKTGIRILLQLFLRYFPEYHNQDPIWKEMADKPRLPLVDYFHSMDGKLKDFKWSVMEWGPWIYQEYIFEQHEMIALEKFRYQEYDTFKFYYEDGIFHWPTGKTPYQEPIRLAGNRLNNCITMLVDLGLILQGDLGLLSLSSEGEVYREKILEGLRNAD</sequence>
<gene>
    <name evidence="1" type="ORF">ADN00_02610</name>
</gene>
<keyword evidence="2" id="KW-1185">Reference proteome</keyword>
<name>A0A0N8GNY9_9CHLR</name>
<comment type="caution">
    <text evidence="1">The sequence shown here is derived from an EMBL/GenBank/DDBJ whole genome shotgun (WGS) entry which is preliminary data.</text>
</comment>